<dbReference type="Proteomes" id="UP000288812">
    <property type="component" value="Unassembled WGS sequence"/>
</dbReference>
<evidence type="ECO:0000256" key="10">
    <source>
        <dbReference type="RuleBase" id="RU363054"/>
    </source>
</evidence>
<dbReference type="InterPro" id="IPR011864">
    <property type="entry name" value="Phosphate_PstC"/>
</dbReference>
<dbReference type="Pfam" id="PF00528">
    <property type="entry name" value="BPD_transp_1"/>
    <property type="match status" value="1"/>
</dbReference>
<protein>
    <recommendedName>
        <fullName evidence="10">Phosphate transport system permease protein</fullName>
    </recommendedName>
</protein>
<keyword evidence="8 9" id="KW-0472">Membrane</keyword>
<evidence type="ECO:0000313" key="13">
    <source>
        <dbReference type="Proteomes" id="UP000288812"/>
    </source>
</evidence>
<dbReference type="GO" id="GO:0005315">
    <property type="term" value="F:phosphate transmembrane transporter activity"/>
    <property type="evidence" value="ECO:0007669"/>
    <property type="project" value="InterPro"/>
</dbReference>
<dbReference type="SUPFAM" id="SSF161098">
    <property type="entry name" value="MetI-like"/>
    <property type="match status" value="1"/>
</dbReference>
<evidence type="ECO:0000256" key="6">
    <source>
        <dbReference type="ARBA" id="ARBA00022692"/>
    </source>
</evidence>
<evidence type="ECO:0000256" key="3">
    <source>
        <dbReference type="ARBA" id="ARBA00022448"/>
    </source>
</evidence>
<feature type="transmembrane region" description="Helical" evidence="9">
    <location>
        <begin position="118"/>
        <end position="147"/>
    </location>
</feature>
<evidence type="ECO:0000259" key="11">
    <source>
        <dbReference type="PROSITE" id="PS50928"/>
    </source>
</evidence>
<dbReference type="PANTHER" id="PTHR30425">
    <property type="entry name" value="PHOSPHATE TRANSPORT SYSTEM PERMEASE PROTEIN PST"/>
    <property type="match status" value="1"/>
</dbReference>
<dbReference type="InterPro" id="IPR000515">
    <property type="entry name" value="MetI-like"/>
</dbReference>
<feature type="transmembrane region" description="Helical" evidence="9">
    <location>
        <begin position="210"/>
        <end position="233"/>
    </location>
</feature>
<dbReference type="GO" id="GO:0006817">
    <property type="term" value="P:phosphate ion transport"/>
    <property type="evidence" value="ECO:0007669"/>
    <property type="project" value="UniProtKB-KW"/>
</dbReference>
<gene>
    <name evidence="12" type="primary">pstC</name>
    <name evidence="12" type="ORF">EF514_09340</name>
</gene>
<accession>A0A437S4X8</accession>
<reference evidence="12 13" key="1">
    <citation type="submission" date="2018-11" db="EMBL/GenBank/DDBJ databases">
        <title>Genome sequencing and assembly of Anaerosphaera sp. nov., GS7-6-2.</title>
        <authorList>
            <person name="Rettenmaier R."/>
            <person name="Liebl W."/>
            <person name="Zverlov V."/>
        </authorList>
    </citation>
    <scope>NUCLEOTIDE SEQUENCE [LARGE SCALE GENOMIC DNA]</scope>
    <source>
        <strain evidence="12 13">GS7-6-2</strain>
    </source>
</reference>
<dbReference type="OrthoDB" id="9785113at2"/>
<keyword evidence="5 10" id="KW-0592">Phosphate transport</keyword>
<evidence type="ECO:0000256" key="2">
    <source>
        <dbReference type="ARBA" id="ARBA00007069"/>
    </source>
</evidence>
<evidence type="ECO:0000256" key="8">
    <source>
        <dbReference type="ARBA" id="ARBA00023136"/>
    </source>
</evidence>
<feature type="transmembrane region" description="Helical" evidence="9">
    <location>
        <begin position="153"/>
        <end position="173"/>
    </location>
</feature>
<feature type="transmembrane region" description="Helical" evidence="9">
    <location>
        <begin position="22"/>
        <end position="50"/>
    </location>
</feature>
<feature type="transmembrane region" description="Helical" evidence="9">
    <location>
        <begin position="73"/>
        <end position="106"/>
    </location>
</feature>
<organism evidence="12 13">
    <name type="scientific">Anaerosphaera multitolerans</name>
    <dbReference type="NCBI Taxonomy" id="2487351"/>
    <lineage>
        <taxon>Bacteria</taxon>
        <taxon>Bacillati</taxon>
        <taxon>Bacillota</taxon>
        <taxon>Tissierellia</taxon>
        <taxon>Tissierellales</taxon>
        <taxon>Peptoniphilaceae</taxon>
        <taxon>Anaerosphaera</taxon>
    </lineage>
</organism>
<dbReference type="InterPro" id="IPR051124">
    <property type="entry name" value="Phosphate_Transport_Permease"/>
</dbReference>
<dbReference type="PANTHER" id="PTHR30425:SF1">
    <property type="entry name" value="PHOSPHATE TRANSPORT SYSTEM PERMEASE PROTEIN PSTC"/>
    <property type="match status" value="1"/>
</dbReference>
<comment type="caution">
    <text evidence="12">The sequence shown here is derived from an EMBL/GenBank/DDBJ whole genome shotgun (WGS) entry which is preliminary data.</text>
</comment>
<sequence>MERKVQNNNADRAQLRESITKYFFLLCALLSVLFIILISIFIFSGGISFIQKVGLKDFLFSTNWKPLDTPPSYGILSMILGSLMITFLSCVMAVPVAIFAAAYLAFDCNPKVYKFLKPALNLMAGIPSIVYGFFALTVIVPIIRMIFGGNGTSILTASLLLFIMILPTIISLAESSLRTVPKSYYEGSVALGANHERTVMKIMLPAAKSGIFAGIILGVGRAIGETMAVILVAGNQTRPTFNILKGIRTMTTNIVLEMGYAEGMHREALIATAAVLFVFILIINICFFIFKKRSEKI</sequence>
<comment type="subcellular location">
    <subcellularLocation>
        <location evidence="1 9">Cell membrane</location>
        <topology evidence="1 9">Multi-pass membrane protein</topology>
    </subcellularLocation>
</comment>
<evidence type="ECO:0000256" key="5">
    <source>
        <dbReference type="ARBA" id="ARBA00022592"/>
    </source>
</evidence>
<proteinExistence type="inferred from homology"/>
<keyword evidence="4 10" id="KW-1003">Cell membrane</keyword>
<comment type="similarity">
    <text evidence="2 10">Belongs to the binding-protein-dependent transport system permease family. CysTW subfamily.</text>
</comment>
<dbReference type="AlphaFoldDB" id="A0A437S4X8"/>
<evidence type="ECO:0000313" key="12">
    <source>
        <dbReference type="EMBL" id="RVU54061.1"/>
    </source>
</evidence>
<evidence type="ECO:0000256" key="7">
    <source>
        <dbReference type="ARBA" id="ARBA00022989"/>
    </source>
</evidence>
<dbReference type="GO" id="GO:0005886">
    <property type="term" value="C:plasma membrane"/>
    <property type="evidence" value="ECO:0007669"/>
    <property type="project" value="UniProtKB-SubCell"/>
</dbReference>
<dbReference type="EMBL" id="RLIH01000016">
    <property type="protein sequence ID" value="RVU54061.1"/>
    <property type="molecule type" value="Genomic_DNA"/>
</dbReference>
<dbReference type="NCBIfam" id="TIGR02138">
    <property type="entry name" value="phosphate_pstC"/>
    <property type="match status" value="1"/>
</dbReference>
<name>A0A437S4X8_9FIRM</name>
<dbReference type="CDD" id="cd06261">
    <property type="entry name" value="TM_PBP2"/>
    <property type="match status" value="1"/>
</dbReference>
<feature type="transmembrane region" description="Helical" evidence="9">
    <location>
        <begin position="268"/>
        <end position="290"/>
    </location>
</feature>
<keyword evidence="6 9" id="KW-0812">Transmembrane</keyword>
<feature type="domain" description="ABC transmembrane type-1" evidence="11">
    <location>
        <begin position="79"/>
        <end position="287"/>
    </location>
</feature>
<keyword evidence="13" id="KW-1185">Reference proteome</keyword>
<dbReference type="InterPro" id="IPR035906">
    <property type="entry name" value="MetI-like_sf"/>
</dbReference>
<dbReference type="PROSITE" id="PS50928">
    <property type="entry name" value="ABC_TM1"/>
    <property type="match status" value="1"/>
</dbReference>
<dbReference type="Gene3D" id="1.10.3720.10">
    <property type="entry name" value="MetI-like"/>
    <property type="match status" value="1"/>
</dbReference>
<comment type="function">
    <text evidence="10">Part of the binding-protein-dependent transport system for phosphate; probably responsible for the translocation of the substrate across the membrane.</text>
</comment>
<evidence type="ECO:0000256" key="4">
    <source>
        <dbReference type="ARBA" id="ARBA00022475"/>
    </source>
</evidence>
<keyword evidence="3 9" id="KW-0813">Transport</keyword>
<evidence type="ECO:0000256" key="9">
    <source>
        <dbReference type="RuleBase" id="RU363032"/>
    </source>
</evidence>
<evidence type="ECO:0000256" key="1">
    <source>
        <dbReference type="ARBA" id="ARBA00004651"/>
    </source>
</evidence>
<keyword evidence="7 9" id="KW-1133">Transmembrane helix</keyword>
<dbReference type="RefSeq" id="WP_127725176.1">
    <property type="nucleotide sequence ID" value="NZ_RLIH01000016.1"/>
</dbReference>